<name>A0A0G4KR93_VERLO</name>
<accession>A0A0G4KR93</accession>
<dbReference type="EMBL" id="CVQI01032829">
    <property type="protein sequence ID" value="CRK42513.1"/>
    <property type="molecule type" value="Genomic_DNA"/>
</dbReference>
<feature type="region of interest" description="Disordered" evidence="1">
    <location>
        <begin position="126"/>
        <end position="146"/>
    </location>
</feature>
<evidence type="ECO:0000313" key="2">
    <source>
        <dbReference type="EMBL" id="CRK11985.1"/>
    </source>
</evidence>
<feature type="region of interest" description="Disordered" evidence="1">
    <location>
        <begin position="17"/>
        <end position="92"/>
    </location>
</feature>
<organism evidence="2 4">
    <name type="scientific">Verticillium longisporum</name>
    <name type="common">Verticillium dahliae var. longisporum</name>
    <dbReference type="NCBI Taxonomy" id="100787"/>
    <lineage>
        <taxon>Eukaryota</taxon>
        <taxon>Fungi</taxon>
        <taxon>Dikarya</taxon>
        <taxon>Ascomycota</taxon>
        <taxon>Pezizomycotina</taxon>
        <taxon>Sordariomycetes</taxon>
        <taxon>Hypocreomycetidae</taxon>
        <taxon>Glomerellales</taxon>
        <taxon>Plectosphaerellaceae</taxon>
        <taxon>Verticillium</taxon>
    </lineage>
</organism>
<dbReference type="AlphaFoldDB" id="A0A0G4KR93"/>
<evidence type="ECO:0000256" key="1">
    <source>
        <dbReference type="SAM" id="MobiDB-lite"/>
    </source>
</evidence>
<sequence length="146" mass="16208">MLCPGISSCIALYFTRRPPTEQPTMTSQPPATQPETKSLETQELSSENPTLALPHESPEKHTPESTDQPPENPGRSGPRMLHVEPNHMSYADGDGIQHLIHLPKGTAQQAGRLLKEENWGELAKYPASNGQKYSPEDYFYPSEEPT</sequence>
<feature type="compositionally biased region" description="Polar residues" evidence="1">
    <location>
        <begin position="22"/>
        <end position="49"/>
    </location>
</feature>
<evidence type="ECO:0000313" key="5">
    <source>
        <dbReference type="Proteomes" id="UP000045706"/>
    </source>
</evidence>
<gene>
    <name evidence="2" type="ORF">BN1708_002394</name>
    <name evidence="3" type="ORF">BN1723_005319</name>
</gene>
<dbReference type="EMBL" id="CVQH01003335">
    <property type="protein sequence ID" value="CRK11985.1"/>
    <property type="molecule type" value="Genomic_DNA"/>
</dbReference>
<reference evidence="4 5" key="1">
    <citation type="submission" date="2015-05" db="EMBL/GenBank/DDBJ databases">
        <authorList>
            <person name="Fogelqvist Johan"/>
        </authorList>
    </citation>
    <scope>NUCLEOTIDE SEQUENCE [LARGE SCALE GENOMIC DNA]</scope>
    <source>
        <strain evidence="2">VL1</strain>
        <strain evidence="3">VL2</strain>
    </source>
</reference>
<keyword evidence="4" id="KW-1185">Reference proteome</keyword>
<protein>
    <submittedName>
        <fullName evidence="2">Uncharacterized protein</fullName>
    </submittedName>
</protein>
<dbReference type="Proteomes" id="UP000045706">
    <property type="component" value="Unassembled WGS sequence"/>
</dbReference>
<dbReference type="Proteomes" id="UP000044602">
    <property type="component" value="Unassembled WGS sequence"/>
</dbReference>
<evidence type="ECO:0000313" key="4">
    <source>
        <dbReference type="Proteomes" id="UP000044602"/>
    </source>
</evidence>
<evidence type="ECO:0000313" key="3">
    <source>
        <dbReference type="EMBL" id="CRK42513.1"/>
    </source>
</evidence>
<proteinExistence type="predicted"/>